<gene>
    <name evidence="1" type="ORF">Mlaev_02451</name>
</gene>
<dbReference type="InterPro" id="IPR027417">
    <property type="entry name" value="P-loop_NTPase"/>
</dbReference>
<keyword evidence="2" id="KW-1185">Reference proteome</keyword>
<accession>A0A150HA95</accession>
<dbReference type="SUPFAM" id="SSF52540">
    <property type="entry name" value="P-loop containing nucleoside triphosphate hydrolases"/>
    <property type="match status" value="1"/>
</dbReference>
<evidence type="ECO:0000313" key="2">
    <source>
        <dbReference type="Proteomes" id="UP000075357"/>
    </source>
</evidence>
<comment type="caution">
    <text evidence="1">The sequence shown here is derived from an EMBL/GenBank/DDBJ whole genome shotgun (WGS) entry which is preliminary data.</text>
</comment>
<name>A0A150HA95_9MICO</name>
<proteinExistence type="predicted"/>
<dbReference type="Gene3D" id="3.40.50.300">
    <property type="entry name" value="P-loop containing nucleotide triphosphate hydrolases"/>
    <property type="match status" value="1"/>
</dbReference>
<evidence type="ECO:0008006" key="3">
    <source>
        <dbReference type="Google" id="ProtNLM"/>
    </source>
</evidence>
<dbReference type="STRING" id="36807.Mlaev_02451"/>
<evidence type="ECO:0000313" key="1">
    <source>
        <dbReference type="EMBL" id="KXZ58748.1"/>
    </source>
</evidence>
<dbReference type="AlphaFoldDB" id="A0A150HA95"/>
<reference evidence="1 2" key="1">
    <citation type="submission" date="2016-01" db="EMBL/GenBank/DDBJ databases">
        <title>Draft genome sequences of Microbacterium laevaniformans LCDC 91-0039 and the type strain of Microbacterium hominis LCDC 84-209.</title>
        <authorList>
            <person name="Bernier A.-M."/>
            <person name="Bernard K."/>
        </authorList>
    </citation>
    <scope>NUCLEOTIDE SEQUENCE [LARGE SCALE GENOMIC DNA]</scope>
    <source>
        <strain evidence="1 2">LCDC 91-0039</strain>
    </source>
</reference>
<dbReference type="EMBL" id="LRAD01000053">
    <property type="protein sequence ID" value="KXZ58748.1"/>
    <property type="molecule type" value="Genomic_DNA"/>
</dbReference>
<dbReference type="PATRIC" id="fig|36807.3.peg.2494"/>
<organism evidence="1 2">
    <name type="scientific">Microbacterium laevaniformans</name>
    <dbReference type="NCBI Taxonomy" id="36807"/>
    <lineage>
        <taxon>Bacteria</taxon>
        <taxon>Bacillati</taxon>
        <taxon>Actinomycetota</taxon>
        <taxon>Actinomycetes</taxon>
        <taxon>Micrococcales</taxon>
        <taxon>Microbacteriaceae</taxon>
        <taxon>Microbacterium</taxon>
    </lineage>
</organism>
<protein>
    <recommendedName>
        <fullName evidence="3">ParA family protein</fullName>
    </recommendedName>
</protein>
<dbReference type="RefSeq" id="WP_061683597.1">
    <property type="nucleotide sequence ID" value="NZ_LRAD01000053.1"/>
</dbReference>
<sequence>MAVIALASFSGAPGVTTTALAMTFAWHRPALLVEVDTAKTSSILPGYLRGQFGRDRGLTALAIAQQNNALTAAEVMEQRIELAPDRSVILGLSSIVAAQSTTALWSELGATLSTLDSAGMDVILDVGRVSVRDPRSSLLQIADSVQVLLRPTLPDIYTTAAQLTELRDLLAQAGHREYLELLLVDTPLETWPRADIVKLTNVDVSAEIVHDPRSAAVYYAGAEPSRKLTRNSYTRSITTAADLIRARVLKRQELIGARPTRQETLG</sequence>
<dbReference type="Proteomes" id="UP000075357">
    <property type="component" value="Unassembled WGS sequence"/>
</dbReference>